<sequence length="124" mass="13093">MYTFNDDVNVASGSVVNEIVMVEYGVSMLDENVMDEGGVSFVTGSVMDGRGSLTPASPCSALIFISFSTLPAPSSQLHPCSTFNLPASVFPLVVFFTSCFPVSSSYLSPSLQSHSPSCLSNFNS</sequence>
<comment type="caution">
    <text evidence="1">The sequence shown here is derived from an EMBL/GenBank/DDBJ whole genome shotgun (WGS) entry which is preliminary data.</text>
</comment>
<keyword evidence="2" id="KW-1185">Reference proteome</keyword>
<dbReference type="AlphaFoldDB" id="A0AAE1PQR2"/>
<gene>
    <name evidence="1" type="ORF">Pmani_016131</name>
</gene>
<dbReference type="EMBL" id="JAWZYT010001410">
    <property type="protein sequence ID" value="KAK4312443.1"/>
    <property type="molecule type" value="Genomic_DNA"/>
</dbReference>
<reference evidence="1" key="1">
    <citation type="submission" date="2023-11" db="EMBL/GenBank/DDBJ databases">
        <title>Genome assemblies of two species of porcelain crab, Petrolisthes cinctipes and Petrolisthes manimaculis (Anomura: Porcellanidae).</title>
        <authorList>
            <person name="Angst P."/>
        </authorList>
    </citation>
    <scope>NUCLEOTIDE SEQUENCE</scope>
    <source>
        <strain evidence="1">PB745_02</strain>
        <tissue evidence="1">Gill</tissue>
    </source>
</reference>
<dbReference type="Proteomes" id="UP001292094">
    <property type="component" value="Unassembled WGS sequence"/>
</dbReference>
<accession>A0AAE1PQR2</accession>
<evidence type="ECO:0000313" key="1">
    <source>
        <dbReference type="EMBL" id="KAK4312443.1"/>
    </source>
</evidence>
<name>A0AAE1PQR2_9EUCA</name>
<protein>
    <submittedName>
        <fullName evidence="1">Uncharacterized protein</fullName>
    </submittedName>
</protein>
<evidence type="ECO:0000313" key="2">
    <source>
        <dbReference type="Proteomes" id="UP001292094"/>
    </source>
</evidence>
<proteinExistence type="predicted"/>
<organism evidence="1 2">
    <name type="scientific">Petrolisthes manimaculis</name>
    <dbReference type="NCBI Taxonomy" id="1843537"/>
    <lineage>
        <taxon>Eukaryota</taxon>
        <taxon>Metazoa</taxon>
        <taxon>Ecdysozoa</taxon>
        <taxon>Arthropoda</taxon>
        <taxon>Crustacea</taxon>
        <taxon>Multicrustacea</taxon>
        <taxon>Malacostraca</taxon>
        <taxon>Eumalacostraca</taxon>
        <taxon>Eucarida</taxon>
        <taxon>Decapoda</taxon>
        <taxon>Pleocyemata</taxon>
        <taxon>Anomura</taxon>
        <taxon>Galatheoidea</taxon>
        <taxon>Porcellanidae</taxon>
        <taxon>Petrolisthes</taxon>
    </lineage>
</organism>